<dbReference type="AlphaFoldDB" id="A0A6N4XS45"/>
<dbReference type="EMBL" id="CACVBY010000054">
    <property type="protein sequence ID" value="CAA7390034.1"/>
    <property type="molecule type" value="Genomic_DNA"/>
</dbReference>
<evidence type="ECO:0008006" key="3">
    <source>
        <dbReference type="Google" id="ProtNLM"/>
    </source>
</evidence>
<gene>
    <name evidence="1" type="ORF">CHRY9393_02330</name>
</gene>
<organism evidence="1 2">
    <name type="scientific">Chryseobacterium fistulae</name>
    <dbReference type="NCBI Taxonomy" id="2675058"/>
    <lineage>
        <taxon>Bacteria</taxon>
        <taxon>Pseudomonadati</taxon>
        <taxon>Bacteroidota</taxon>
        <taxon>Flavobacteriia</taxon>
        <taxon>Flavobacteriales</taxon>
        <taxon>Weeksellaceae</taxon>
        <taxon>Chryseobacterium group</taxon>
        <taxon>Chryseobacterium</taxon>
    </lineage>
</organism>
<dbReference type="Proteomes" id="UP000445309">
    <property type="component" value="Unassembled WGS sequence"/>
</dbReference>
<protein>
    <recommendedName>
        <fullName evidence="3">Transposase</fullName>
    </recommendedName>
</protein>
<keyword evidence="2" id="KW-1185">Reference proteome</keyword>
<accession>A0A6N4XS45</accession>
<name>A0A6N4XS45_9FLAO</name>
<evidence type="ECO:0000313" key="1">
    <source>
        <dbReference type="EMBL" id="CAA7390034.1"/>
    </source>
</evidence>
<sequence>MAYNLSLSIIRELTWSNKIQKMKKIKVRLSYFLRNLKKALFVANEV</sequence>
<reference evidence="1 2" key="1">
    <citation type="submission" date="2020-01" db="EMBL/GenBank/DDBJ databases">
        <authorList>
            <person name="Rodrigo-Torres L."/>
            <person name="Arahal R. D."/>
            <person name="Lucena T."/>
        </authorList>
    </citation>
    <scope>NUCLEOTIDE SEQUENCE [LARGE SCALE GENOMIC DNA]</scope>
    <source>
        <strain evidence="1 2">CECT 9393</strain>
    </source>
</reference>
<proteinExistence type="predicted"/>
<evidence type="ECO:0000313" key="2">
    <source>
        <dbReference type="Proteomes" id="UP000445309"/>
    </source>
</evidence>